<feature type="binding site" evidence="3">
    <location>
        <begin position="276"/>
        <end position="277"/>
    </location>
    <ligand>
        <name>substrate</name>
    </ligand>
</feature>
<dbReference type="InterPro" id="IPR029021">
    <property type="entry name" value="Prot-tyrosine_phosphatase-like"/>
</dbReference>
<sequence>MEFIKISRVDGVFISSPYEKLKYIPGRLALTTTHIIFSEDFNDNELWIEYSFILDFVRLQLSHKGIPLSIKCKNFRSLLILFSSEQDSQSFYETLRHFVYPRNIEELSAFSSCPQFKLDFTTPKIGWNTYEALSEFARMGLPTRHWTISYLNLGFELCETYPRYLSFPKEAIIRNLIHESAGFRSKARLPTLTYFHDLYGTALCRSSQPLRFISKRSIQDEELIRCIRDCNDNCSYMYVVDLRPTINAIAQRAAGKGYECLDFYPNVKFVWGHIPNIHVVRDSFKNFQEVLHRYDFKEYEQSPLLENCEWLSLIRKLLEASQLCGHALVIEKANVLVHCSDGWDRTSQVSSITQILVEPFYRTIHGFIILIEKDWISFGHPFTKRCAHIQGDTKDYSPIFIQFLDAVWQIIVQFPTLFEFGESLLLFIANEVYRCKYGTFISESDKHRFELFLPFRTNSLWGQLYSHVEIYRNPSFDQARSSNVKCLKIRIEQCYLRIWSKLYCQYCCYKNPTEVPAETLSSLNIQNKLLADYIIYLTKEINQLESLNNLWNPPFVKQLEEVYKGDPRYPCLLCGNIYCLKCLTIDSSLHYLKSLILICSQLAALERRRRRIRDGGHGSGFKKKMKGKTSHQRGGGYQEDSAHHIVGESLLTASEGTAAKLPKLDSLKQTIQRQRSSVLAAPVQPTTLAKLALLTVYQQTAKGEPFLLYDSGADDVHRFLIFGTQRNLGMLQRSKIWL</sequence>
<evidence type="ECO:0000313" key="6">
    <source>
        <dbReference type="EMBL" id="KAI6658382.1"/>
    </source>
</evidence>
<feature type="binding site" evidence="3">
    <location>
        <begin position="339"/>
        <end position="345"/>
    </location>
    <ligand>
        <name>substrate</name>
    </ligand>
</feature>
<proteinExistence type="inferred from homology"/>
<dbReference type="GO" id="GO:0005737">
    <property type="term" value="C:cytoplasm"/>
    <property type="evidence" value="ECO:0007669"/>
    <property type="project" value="TreeGrafter"/>
</dbReference>
<evidence type="ECO:0000256" key="2">
    <source>
        <dbReference type="PIRSR" id="PIRSR630564-1"/>
    </source>
</evidence>
<comment type="similarity">
    <text evidence="1">Belongs to the protein-tyrosine phosphatase family. Non-receptor class myotubularin subfamily.</text>
</comment>
<reference evidence="6 7" key="1">
    <citation type="journal article" date="2023" name="BMC Biol.">
        <title>The compact genome of the sponge Oopsacas minuta (Hexactinellida) is lacking key metazoan core genes.</title>
        <authorList>
            <person name="Santini S."/>
            <person name="Schenkelaars Q."/>
            <person name="Jourda C."/>
            <person name="Duchesne M."/>
            <person name="Belahbib H."/>
            <person name="Rocher C."/>
            <person name="Selva M."/>
            <person name="Riesgo A."/>
            <person name="Vervoort M."/>
            <person name="Leys S.P."/>
            <person name="Kodjabachian L."/>
            <person name="Le Bivic A."/>
            <person name="Borchiellini C."/>
            <person name="Claverie J.M."/>
            <person name="Renard E."/>
        </authorList>
    </citation>
    <scope>NUCLEOTIDE SEQUENCE [LARGE SCALE GENOMIC DNA]</scope>
    <source>
        <strain evidence="6">SPO-2</strain>
    </source>
</reference>
<name>A0AAV7KAT5_9METZ</name>
<dbReference type="PROSITE" id="PS51339">
    <property type="entry name" value="PPASE_MYOTUBULARIN"/>
    <property type="match status" value="1"/>
</dbReference>
<dbReference type="Gene3D" id="2.30.29.30">
    <property type="entry name" value="Pleckstrin-homology domain (PH domain)/Phosphotyrosine-binding domain (PTB)"/>
    <property type="match status" value="1"/>
</dbReference>
<evidence type="ECO:0000259" key="5">
    <source>
        <dbReference type="PROSITE" id="PS51339"/>
    </source>
</evidence>
<feature type="non-terminal residue" evidence="6">
    <location>
        <position position="738"/>
    </location>
</feature>
<evidence type="ECO:0000256" key="3">
    <source>
        <dbReference type="PIRSR" id="PIRSR630564-2"/>
    </source>
</evidence>
<feature type="active site" description="Phosphocysteine intermediate" evidence="2">
    <location>
        <position position="339"/>
    </location>
</feature>
<accession>A0AAV7KAT5</accession>
<dbReference type="EMBL" id="JAKMXF010000090">
    <property type="protein sequence ID" value="KAI6658382.1"/>
    <property type="molecule type" value="Genomic_DNA"/>
</dbReference>
<feature type="region of interest" description="Disordered" evidence="4">
    <location>
        <begin position="613"/>
        <end position="638"/>
    </location>
</feature>
<dbReference type="Pfam" id="PF21098">
    <property type="entry name" value="PH-GRAM_MTMR6-like"/>
    <property type="match status" value="1"/>
</dbReference>
<dbReference type="PANTHER" id="PTHR10807:SF8">
    <property type="entry name" value="PHOSPHATIDYLINOSITOL-3-PHOSPHATE PHOSPHATASE"/>
    <property type="match status" value="1"/>
</dbReference>
<dbReference type="GO" id="GO:0106018">
    <property type="term" value="F:phosphatidylinositol-3,5-bisphosphate phosphatase activity"/>
    <property type="evidence" value="ECO:0007669"/>
    <property type="project" value="TreeGrafter"/>
</dbReference>
<dbReference type="GO" id="GO:0046856">
    <property type="term" value="P:phosphatidylinositol dephosphorylation"/>
    <property type="evidence" value="ECO:0007669"/>
    <property type="project" value="TreeGrafter"/>
</dbReference>
<dbReference type="InterPro" id="IPR030564">
    <property type="entry name" value="Myotubularin"/>
</dbReference>
<dbReference type="GO" id="GO:0004438">
    <property type="term" value="F:phosphatidylinositol-3-phosphate phosphatase activity"/>
    <property type="evidence" value="ECO:0007669"/>
    <property type="project" value="TreeGrafter"/>
</dbReference>
<gene>
    <name evidence="6" type="ORF">LOD99_11038</name>
</gene>
<dbReference type="PANTHER" id="PTHR10807">
    <property type="entry name" value="MYOTUBULARIN-RELATED"/>
    <property type="match status" value="1"/>
</dbReference>
<dbReference type="InterPro" id="IPR016130">
    <property type="entry name" value="Tyr_Pase_AS"/>
</dbReference>
<organism evidence="6 7">
    <name type="scientific">Oopsacas minuta</name>
    <dbReference type="NCBI Taxonomy" id="111878"/>
    <lineage>
        <taxon>Eukaryota</taxon>
        <taxon>Metazoa</taxon>
        <taxon>Porifera</taxon>
        <taxon>Hexactinellida</taxon>
        <taxon>Hexasterophora</taxon>
        <taxon>Lyssacinosida</taxon>
        <taxon>Leucopsacidae</taxon>
        <taxon>Oopsacas</taxon>
    </lineage>
</organism>
<dbReference type="SUPFAM" id="SSF52799">
    <property type="entry name" value="(Phosphotyrosine protein) phosphatases II"/>
    <property type="match status" value="1"/>
</dbReference>
<protein>
    <submittedName>
        <fullName evidence="6">Myotubularin-related protein 8</fullName>
    </submittedName>
</protein>
<dbReference type="InterPro" id="IPR010569">
    <property type="entry name" value="Myotubularin-like_Pase_dom"/>
</dbReference>
<feature type="domain" description="Myotubularin phosphatase" evidence="5">
    <location>
        <begin position="126"/>
        <end position="503"/>
    </location>
</feature>
<comment type="caution">
    <text evidence="6">The sequence shown here is derived from an EMBL/GenBank/DDBJ whole genome shotgun (WGS) entry which is preliminary data.</text>
</comment>
<feature type="compositionally biased region" description="Basic residues" evidence="4">
    <location>
        <begin position="620"/>
        <end position="631"/>
    </location>
</feature>
<dbReference type="InterPro" id="IPR048994">
    <property type="entry name" value="PH-GRAM_MTMR6-9"/>
</dbReference>
<evidence type="ECO:0000256" key="4">
    <source>
        <dbReference type="SAM" id="MobiDB-lite"/>
    </source>
</evidence>
<dbReference type="AlphaFoldDB" id="A0AAV7KAT5"/>
<keyword evidence="7" id="KW-1185">Reference proteome</keyword>
<dbReference type="Proteomes" id="UP001165289">
    <property type="component" value="Unassembled WGS sequence"/>
</dbReference>
<dbReference type="Pfam" id="PF06602">
    <property type="entry name" value="Myotub-related"/>
    <property type="match status" value="1"/>
</dbReference>
<dbReference type="InterPro" id="IPR011993">
    <property type="entry name" value="PH-like_dom_sf"/>
</dbReference>
<evidence type="ECO:0000313" key="7">
    <source>
        <dbReference type="Proteomes" id="UP001165289"/>
    </source>
</evidence>
<dbReference type="PROSITE" id="PS00383">
    <property type="entry name" value="TYR_PHOSPHATASE_1"/>
    <property type="match status" value="1"/>
</dbReference>
<dbReference type="SUPFAM" id="SSF50729">
    <property type="entry name" value="PH domain-like"/>
    <property type="match status" value="1"/>
</dbReference>
<evidence type="ECO:0000256" key="1">
    <source>
        <dbReference type="ARBA" id="ARBA00007471"/>
    </source>
</evidence>